<protein>
    <recommendedName>
        <fullName evidence="2">F-box domain-containing protein</fullName>
    </recommendedName>
</protein>
<dbReference type="EMBL" id="JASBNA010000001">
    <property type="protein sequence ID" value="KAK7696611.1"/>
    <property type="molecule type" value="Genomic_DNA"/>
</dbReference>
<keyword evidence="4" id="KW-1185">Reference proteome</keyword>
<dbReference type="InterPro" id="IPR036047">
    <property type="entry name" value="F-box-like_dom_sf"/>
</dbReference>
<dbReference type="Gene3D" id="3.80.10.10">
    <property type="entry name" value="Ribonuclease Inhibitor"/>
    <property type="match status" value="1"/>
</dbReference>
<sequence length="464" mass="52264">MTISVFRREPTAAEIAEAETEIQTHEQTVAQLTKQIQSLHTQITSLRTAQADHFKAMYRHKGVITLARRIPPELLARIFRICVKDGWYMAPAVVSHVCSQWREAARSPRVWSRIYLNLDDCNAFGRTRFWLKMASHAPLHITLISTWKIRAPLFLDAMGLLLRHAAEWKSFTLEVDLLQHMQLVALCIDQSSTKFHQLKRMSLASLVPFELNVDNLDGVTIDLAGALSLEKAPNLVHLSVTCNAVPTTVTFPSQAQVLDLTITESSLRHPLSARSIISLLTSMPLLTHLRMSMPLEYEGEYIDDGDPDGVTLPNLISLVLYGPTNMNGLLYQLHIPSLRRLHLRSLEDRGFRQDPIGPSLLHLIRDTGGYLSSSSIETVELYDIDLSPQYFASCFAALPNLRELRLHECSISDATLRLLQAGFFNQEASGCLCPKLSRIDLRWCTNITGRAVVDLVRSRVPNRL</sequence>
<reference evidence="3 4" key="1">
    <citation type="submission" date="2022-09" db="EMBL/GenBank/DDBJ databases">
        <authorList>
            <person name="Palmer J.M."/>
        </authorList>
    </citation>
    <scope>NUCLEOTIDE SEQUENCE [LARGE SCALE GENOMIC DNA]</scope>
    <source>
        <strain evidence="3 4">DSM 7382</strain>
    </source>
</reference>
<gene>
    <name evidence="3" type="ORF">QCA50_001269</name>
</gene>
<name>A0AAW0GVC9_9APHY</name>
<dbReference type="InterPro" id="IPR006553">
    <property type="entry name" value="Leu-rich_rpt_Cys-con_subtyp"/>
</dbReference>
<evidence type="ECO:0000313" key="3">
    <source>
        <dbReference type="EMBL" id="KAK7696611.1"/>
    </source>
</evidence>
<dbReference type="SUPFAM" id="SSF81383">
    <property type="entry name" value="F-box domain"/>
    <property type="match status" value="1"/>
</dbReference>
<feature type="coiled-coil region" evidence="1">
    <location>
        <begin position="15"/>
        <end position="49"/>
    </location>
</feature>
<evidence type="ECO:0000259" key="2">
    <source>
        <dbReference type="Pfam" id="PF12937"/>
    </source>
</evidence>
<dbReference type="PANTHER" id="PTHR38926">
    <property type="entry name" value="F-BOX DOMAIN CONTAINING PROTEIN, EXPRESSED"/>
    <property type="match status" value="1"/>
</dbReference>
<dbReference type="PANTHER" id="PTHR38926:SF5">
    <property type="entry name" value="F-BOX AND LEUCINE-RICH REPEAT PROTEIN 6"/>
    <property type="match status" value="1"/>
</dbReference>
<proteinExistence type="predicted"/>
<accession>A0AAW0GVC9</accession>
<dbReference type="SMART" id="SM00367">
    <property type="entry name" value="LRR_CC"/>
    <property type="match status" value="2"/>
</dbReference>
<dbReference type="SUPFAM" id="SSF52047">
    <property type="entry name" value="RNI-like"/>
    <property type="match status" value="1"/>
</dbReference>
<keyword evidence="1" id="KW-0175">Coiled coil</keyword>
<dbReference type="Pfam" id="PF12937">
    <property type="entry name" value="F-box-like"/>
    <property type="match status" value="1"/>
</dbReference>
<feature type="domain" description="F-box" evidence="2">
    <location>
        <begin position="69"/>
        <end position="116"/>
    </location>
</feature>
<comment type="caution">
    <text evidence="3">The sequence shown here is derived from an EMBL/GenBank/DDBJ whole genome shotgun (WGS) entry which is preliminary data.</text>
</comment>
<evidence type="ECO:0000313" key="4">
    <source>
        <dbReference type="Proteomes" id="UP001385951"/>
    </source>
</evidence>
<dbReference type="AlphaFoldDB" id="A0AAW0GVC9"/>
<dbReference type="InterPro" id="IPR032675">
    <property type="entry name" value="LRR_dom_sf"/>
</dbReference>
<evidence type="ECO:0000256" key="1">
    <source>
        <dbReference type="SAM" id="Coils"/>
    </source>
</evidence>
<dbReference type="InterPro" id="IPR001810">
    <property type="entry name" value="F-box_dom"/>
</dbReference>
<dbReference type="Proteomes" id="UP001385951">
    <property type="component" value="Unassembled WGS sequence"/>
</dbReference>
<organism evidence="3 4">
    <name type="scientific">Cerrena zonata</name>
    <dbReference type="NCBI Taxonomy" id="2478898"/>
    <lineage>
        <taxon>Eukaryota</taxon>
        <taxon>Fungi</taxon>
        <taxon>Dikarya</taxon>
        <taxon>Basidiomycota</taxon>
        <taxon>Agaricomycotina</taxon>
        <taxon>Agaricomycetes</taxon>
        <taxon>Polyporales</taxon>
        <taxon>Cerrenaceae</taxon>
        <taxon>Cerrena</taxon>
    </lineage>
</organism>
<dbReference type="Gene3D" id="1.20.1280.50">
    <property type="match status" value="1"/>
</dbReference>